<evidence type="ECO:0000313" key="6">
    <source>
        <dbReference type="EMBL" id="QBZ83077.1"/>
    </source>
</evidence>
<dbReference type="InterPro" id="IPR016478">
    <property type="entry name" value="GTPase_MTG1"/>
</dbReference>
<dbReference type="PROSITE" id="PS51721">
    <property type="entry name" value="G_CP"/>
    <property type="match status" value="1"/>
</dbReference>
<dbReference type="InterPro" id="IPR006073">
    <property type="entry name" value="GTP-bd"/>
</dbReference>
<dbReference type="Gene3D" id="3.40.50.300">
    <property type="entry name" value="P-loop containing nucleotide triphosphate hydrolases"/>
    <property type="match status" value="1"/>
</dbReference>
<keyword evidence="1 3" id="KW-0547">Nucleotide-binding</keyword>
<feature type="binding site" evidence="4">
    <location>
        <begin position="58"/>
        <end position="61"/>
    </location>
    <ligand>
        <name>GTP</name>
        <dbReference type="ChEBI" id="CHEBI:37565"/>
    </ligand>
</feature>
<feature type="binding site" evidence="4">
    <location>
        <position position="168"/>
    </location>
    <ligand>
        <name>GTP</name>
        <dbReference type="ChEBI" id="CHEBI:37565"/>
    </ligand>
</feature>
<dbReference type="InterPro" id="IPR023179">
    <property type="entry name" value="GTP-bd_ortho_bundle_sf"/>
</dbReference>
<keyword evidence="7" id="KW-1185">Reference proteome</keyword>
<gene>
    <name evidence="6" type="primary">rbgA</name>
    <name evidence="6" type="ORF">GHNINEIG_01118</name>
</gene>
<dbReference type="AlphaFoldDB" id="A0A4P7NZ90"/>
<evidence type="ECO:0000256" key="4">
    <source>
        <dbReference type="PIRSR" id="PIRSR006230-1"/>
    </source>
</evidence>
<accession>A0A4P7NZ90</accession>
<dbReference type="PANTHER" id="PTHR45782:SF4">
    <property type="entry name" value="MITOCHONDRIAL RIBOSOME-ASSOCIATED GTPASE 1"/>
    <property type="match status" value="1"/>
</dbReference>
<dbReference type="GO" id="GO:0005525">
    <property type="term" value="F:GTP binding"/>
    <property type="evidence" value="ECO:0007669"/>
    <property type="project" value="UniProtKB-KW"/>
</dbReference>
<evidence type="ECO:0000256" key="1">
    <source>
        <dbReference type="ARBA" id="ARBA00022741"/>
    </source>
</evidence>
<dbReference type="InterPro" id="IPR019991">
    <property type="entry name" value="GTP-bd_ribosome_bgen"/>
</dbReference>
<dbReference type="FunFam" id="3.40.50.300:FF:000590">
    <property type="entry name" value="Ribosome biogenesis GTPase A"/>
    <property type="match status" value="1"/>
</dbReference>
<dbReference type="SUPFAM" id="SSF52540">
    <property type="entry name" value="P-loop containing nucleoside triphosphate hydrolases"/>
    <property type="match status" value="1"/>
</dbReference>
<evidence type="ECO:0000256" key="2">
    <source>
        <dbReference type="ARBA" id="ARBA00023134"/>
    </source>
</evidence>
<protein>
    <recommendedName>
        <fullName evidence="3">Ribosome biogenesis GTPase A</fullName>
    </recommendedName>
</protein>
<evidence type="ECO:0000259" key="5">
    <source>
        <dbReference type="PROSITE" id="PS51721"/>
    </source>
</evidence>
<evidence type="ECO:0000313" key="7">
    <source>
        <dbReference type="Proteomes" id="UP000296201"/>
    </source>
</evidence>
<dbReference type="Proteomes" id="UP000296201">
    <property type="component" value="Chromosome"/>
</dbReference>
<dbReference type="GO" id="GO:0006412">
    <property type="term" value="P:translation"/>
    <property type="evidence" value="ECO:0007669"/>
    <property type="project" value="TreeGrafter"/>
</dbReference>
<dbReference type="PANTHER" id="PTHR45782">
    <property type="entry name" value="MITOCHONDRIAL RIBOSOME-ASSOCIATED GTPASE 1"/>
    <property type="match status" value="1"/>
</dbReference>
<keyword evidence="2 3" id="KW-0342">GTP-binding</keyword>
<name>A0A4P7NZ90_9GAMM</name>
<dbReference type="InterPro" id="IPR027417">
    <property type="entry name" value="P-loop_NTPase"/>
</dbReference>
<dbReference type="GO" id="GO:0005737">
    <property type="term" value="C:cytoplasm"/>
    <property type="evidence" value="ECO:0007669"/>
    <property type="project" value="UniProtKB-SubCell"/>
</dbReference>
<dbReference type="Gene3D" id="1.10.1580.10">
    <property type="match status" value="1"/>
</dbReference>
<comment type="function">
    <text evidence="3">Required for a late step of 50S ribosomal subunit assembly. Has GTPase activity.</text>
</comment>
<organism evidence="6 7">
    <name type="scientific">Hydrogenovibrio crunogenus</name>
    <dbReference type="NCBI Taxonomy" id="39765"/>
    <lineage>
        <taxon>Bacteria</taxon>
        <taxon>Pseudomonadati</taxon>
        <taxon>Pseudomonadota</taxon>
        <taxon>Gammaproteobacteria</taxon>
        <taxon>Thiotrichales</taxon>
        <taxon>Piscirickettsiaceae</taxon>
        <taxon>Hydrogenovibrio</taxon>
    </lineage>
</organism>
<dbReference type="RefSeq" id="WP_135795731.1">
    <property type="nucleotide sequence ID" value="NZ_CP032096.1"/>
</dbReference>
<evidence type="ECO:0000256" key="3">
    <source>
        <dbReference type="PIRNR" id="PIRNR006230"/>
    </source>
</evidence>
<dbReference type="GO" id="GO:0003924">
    <property type="term" value="F:GTPase activity"/>
    <property type="evidence" value="ECO:0007669"/>
    <property type="project" value="TreeGrafter"/>
</dbReference>
<dbReference type="Pfam" id="PF01926">
    <property type="entry name" value="MMR_HSR1"/>
    <property type="match status" value="1"/>
</dbReference>
<dbReference type="NCBIfam" id="TIGR03596">
    <property type="entry name" value="GTPase_YlqF"/>
    <property type="match status" value="1"/>
</dbReference>
<feature type="binding site" evidence="4">
    <location>
        <begin position="124"/>
        <end position="129"/>
    </location>
    <ligand>
        <name>GTP</name>
        <dbReference type="ChEBI" id="CHEBI:37565"/>
    </ligand>
</feature>
<comment type="subcellular location">
    <subcellularLocation>
        <location evidence="3">Cytoplasm</location>
    </subcellularLocation>
</comment>
<reference evidence="6 7" key="1">
    <citation type="submission" date="2018-08" db="EMBL/GenBank/DDBJ databases">
        <title>Horizontal acquisition of hydrogen conversion ability and other habitat adaptations in Hydrogenovibrio crunogenus strains.</title>
        <authorList>
            <person name="Gonnella G."/>
            <person name="Adam N."/>
            <person name="Perner M."/>
        </authorList>
    </citation>
    <scope>NUCLEOTIDE SEQUENCE [LARGE SCALE GENOMIC DNA]</scope>
    <source>
        <strain evidence="6 7">SP-41</strain>
    </source>
</reference>
<comment type="similarity">
    <text evidence="3">Belongs to the TRAFAC class YlqF/YawG GTPase family. MTG1 subfamily.</text>
</comment>
<dbReference type="InterPro" id="IPR030378">
    <property type="entry name" value="G_CP_dom"/>
</dbReference>
<feature type="domain" description="CP-type G" evidence="5">
    <location>
        <begin position="14"/>
        <end position="172"/>
    </location>
</feature>
<dbReference type="EMBL" id="CP032096">
    <property type="protein sequence ID" value="QBZ83077.1"/>
    <property type="molecule type" value="Genomic_DNA"/>
</dbReference>
<dbReference type="OrthoDB" id="9779790at2"/>
<keyword evidence="3" id="KW-0963">Cytoplasm</keyword>
<sequence length="315" mass="35904">MQIQWYPGHMHKAQKEIREILPQVDMIIEVLDARIPFSSENPMIASLRGDKPTLKIFNKSDLADPAQTEAWQTYFEQSKNIKTLALNAQQADRKTQVLDIIKKMIPRKADSVKVIHALIMGIPNVGKSTLINTLASRPIAKTGNEPAVTKILQRIKLEDGITLFDSPGMLWPNIENEHSGYRLAITGGIKETAFELPDIASYAAEYLMQTYPQRLLERYDLDELPIHDPAPDVAFLEQIGRTRGCLVSEGQVNLDKISRIFITEIRDGLLGRLTLETPDLMEEECRQVEIQRIKKAEKKQARLDARKQKKNKRNR</sequence>
<proteinExistence type="inferred from homology"/>
<dbReference type="CDD" id="cd01856">
    <property type="entry name" value="YlqF"/>
    <property type="match status" value="1"/>
</dbReference>
<dbReference type="PIRSF" id="PIRSF006230">
    <property type="entry name" value="MG442"/>
    <property type="match status" value="1"/>
</dbReference>